<sequence length="640" mass="70699" precursor="true">MAHSLLSIRWFSCLCLVLVTSAAVAAPPSESLLPSTTKGYISTQSVAEVREKFSNTQLGELVDDPVMKPFIDDLRVQISTKMERAGKKLGVKWDDLEGVYSGEVALALIQPDAADTKSHAIAMIADVTGKKTEVDELLKKIATNQAAAKATRSVKKIATGEIIVYTQPLEAGAKVAEQSFFYVTADMLILTDHLAVMEGIIGRLGGSAKDALDSVVAFQKTMARNQVLAGEMKQQIRWFVEPFGYAYASRAASGGKRKRGADMLKILQSQGFGAVQGIGGFVFLETGAEEILHRTHIYAPPVVRKAGDKNKDKYDLAMRMLNFPNSVETKPQPWASSDLASYLTFHMKMTEAFDYSSTLVDAIAGDVGVFEDMWKSMKVDPNGPMIDIKADLVNLLGTRVTMMSDVRIPIAIDSERILFAIEITKPATIEKTIQKAFETDPNAHRRVMKDAKGQEHIIWEIKNEEETALEAELMIEGAEFVAVEEEEEAEEPMLPNMAVAVFNNHLMIATHLDFLEETINNTVTPPATLDKDKDFVRIDEALTRLGSKEDSFRFYAQTSETYRPTYELLRQGKLPEAETMFARMLNGLLGSDEEGEVRKQEIDGAKLPGFDAIEKYLGPAGLYVQSEEDGWVVIGCLLKK</sequence>
<organism evidence="2 3">
    <name type="scientific">Pirellula staleyi (strain ATCC 27377 / DSM 6068 / ICPB 4128)</name>
    <name type="common">Pirella staleyi</name>
    <dbReference type="NCBI Taxonomy" id="530564"/>
    <lineage>
        <taxon>Bacteria</taxon>
        <taxon>Pseudomonadati</taxon>
        <taxon>Planctomycetota</taxon>
        <taxon>Planctomycetia</taxon>
        <taxon>Pirellulales</taxon>
        <taxon>Pirellulaceae</taxon>
        <taxon>Pirellula</taxon>
    </lineage>
</organism>
<dbReference type="AlphaFoldDB" id="D2R1Y0"/>
<dbReference type="KEGG" id="psl:Psta_3937"/>
<name>D2R1Y0_PIRSD</name>
<keyword evidence="1" id="KW-0732">Signal</keyword>
<proteinExistence type="predicted"/>
<reference evidence="2 3" key="1">
    <citation type="journal article" date="2009" name="Stand. Genomic Sci.">
        <title>Complete genome sequence of Pirellula staleyi type strain (ATCC 27377).</title>
        <authorList>
            <person name="Clum A."/>
            <person name="Tindall B.J."/>
            <person name="Sikorski J."/>
            <person name="Ivanova N."/>
            <person name="Mavrommatis K."/>
            <person name="Lucas S."/>
            <person name="Glavina del Rio T."/>
            <person name="Nolan M."/>
            <person name="Chen F."/>
            <person name="Tice H."/>
            <person name="Pitluck S."/>
            <person name="Cheng J.F."/>
            <person name="Chertkov O."/>
            <person name="Brettin T."/>
            <person name="Han C."/>
            <person name="Detter J.C."/>
            <person name="Kuske C."/>
            <person name="Bruce D."/>
            <person name="Goodwin L."/>
            <person name="Ovchinikova G."/>
            <person name="Pati A."/>
            <person name="Mikhailova N."/>
            <person name="Chen A."/>
            <person name="Palaniappan K."/>
            <person name="Land M."/>
            <person name="Hauser L."/>
            <person name="Chang Y.J."/>
            <person name="Jeffries C.D."/>
            <person name="Chain P."/>
            <person name="Rohde M."/>
            <person name="Goker M."/>
            <person name="Bristow J."/>
            <person name="Eisen J.A."/>
            <person name="Markowitz V."/>
            <person name="Hugenholtz P."/>
            <person name="Kyrpides N.C."/>
            <person name="Klenk H.P."/>
            <person name="Lapidus A."/>
        </authorList>
    </citation>
    <scope>NUCLEOTIDE SEQUENCE [LARGE SCALE GENOMIC DNA]</scope>
    <source>
        <strain evidence="3">ATCC 27377 / DSM 6068 / ICPB 4128</strain>
    </source>
</reference>
<keyword evidence="3" id="KW-1185">Reference proteome</keyword>
<evidence type="ECO:0000256" key="1">
    <source>
        <dbReference type="SAM" id="SignalP"/>
    </source>
</evidence>
<dbReference type="EMBL" id="CP001848">
    <property type="protein sequence ID" value="ADB18591.1"/>
    <property type="molecule type" value="Genomic_DNA"/>
</dbReference>
<dbReference type="HOGENOM" id="CLU_444590_0_0_0"/>
<evidence type="ECO:0008006" key="4">
    <source>
        <dbReference type="Google" id="ProtNLM"/>
    </source>
</evidence>
<protein>
    <recommendedName>
        <fullName evidence="4">DUF3352 domain-containing protein</fullName>
    </recommendedName>
</protein>
<dbReference type="OrthoDB" id="253793at2"/>
<feature type="chain" id="PRO_5003035374" description="DUF3352 domain-containing protein" evidence="1">
    <location>
        <begin position="26"/>
        <end position="640"/>
    </location>
</feature>
<accession>D2R1Y0</accession>
<dbReference type="Proteomes" id="UP000001887">
    <property type="component" value="Chromosome"/>
</dbReference>
<evidence type="ECO:0000313" key="2">
    <source>
        <dbReference type="EMBL" id="ADB18591.1"/>
    </source>
</evidence>
<dbReference type="eggNOG" id="ENOG5030VIH">
    <property type="taxonomic scope" value="Bacteria"/>
</dbReference>
<feature type="signal peptide" evidence="1">
    <location>
        <begin position="1"/>
        <end position="25"/>
    </location>
</feature>
<evidence type="ECO:0000313" key="3">
    <source>
        <dbReference type="Proteomes" id="UP000001887"/>
    </source>
</evidence>
<gene>
    <name evidence="2" type="ordered locus">Psta_3937</name>
</gene>